<organism evidence="2">
    <name type="scientific">Lotus japonicus</name>
    <name type="common">Lotus corniculatus var. japonicus</name>
    <dbReference type="NCBI Taxonomy" id="34305"/>
    <lineage>
        <taxon>Eukaryota</taxon>
        <taxon>Viridiplantae</taxon>
        <taxon>Streptophyta</taxon>
        <taxon>Embryophyta</taxon>
        <taxon>Tracheophyta</taxon>
        <taxon>Spermatophyta</taxon>
        <taxon>Magnoliopsida</taxon>
        <taxon>eudicotyledons</taxon>
        <taxon>Gunneridae</taxon>
        <taxon>Pentapetalae</taxon>
        <taxon>rosids</taxon>
        <taxon>fabids</taxon>
        <taxon>Fabales</taxon>
        <taxon>Fabaceae</taxon>
        <taxon>Papilionoideae</taxon>
        <taxon>50 kb inversion clade</taxon>
        <taxon>NPAAA clade</taxon>
        <taxon>Hologalegina</taxon>
        <taxon>robinioid clade</taxon>
        <taxon>Loteae</taxon>
        <taxon>Lotus</taxon>
    </lineage>
</organism>
<proteinExistence type="evidence at transcript level"/>
<keyword evidence="1" id="KW-0040">ANK repeat</keyword>
<sequence length="60" mass="6790">MSITYCTQGYSVLHVAAMKGEPQIIVSLLTNGLFWMVEKQFMFKSINKSTEEGEVSSKDR</sequence>
<dbReference type="EMBL" id="BT134999">
    <property type="protein sequence ID" value="AFK34794.1"/>
    <property type="molecule type" value="mRNA"/>
</dbReference>
<name>I3S3F2_LOTJA</name>
<dbReference type="PROSITE" id="PS50088">
    <property type="entry name" value="ANK_REPEAT"/>
    <property type="match status" value="1"/>
</dbReference>
<dbReference type="InterPro" id="IPR002110">
    <property type="entry name" value="Ankyrin_rpt"/>
</dbReference>
<reference evidence="2" key="1">
    <citation type="submission" date="2012-05" db="EMBL/GenBank/DDBJ databases">
        <authorList>
            <person name="Krishnakumar V."/>
            <person name="Cheung F."/>
            <person name="Xiao Y."/>
            <person name="Chan A."/>
            <person name="Moskal W.A."/>
            <person name="Town C.D."/>
        </authorList>
    </citation>
    <scope>NUCLEOTIDE SEQUENCE</scope>
</reference>
<dbReference type="AlphaFoldDB" id="I3S3F2"/>
<dbReference type="PROSITE" id="PS50297">
    <property type="entry name" value="ANK_REP_REGION"/>
    <property type="match status" value="1"/>
</dbReference>
<evidence type="ECO:0000256" key="1">
    <source>
        <dbReference type="PROSITE-ProRule" id="PRU00023"/>
    </source>
</evidence>
<feature type="repeat" description="ANK" evidence="1">
    <location>
        <begin position="8"/>
        <end position="32"/>
    </location>
</feature>
<evidence type="ECO:0000313" key="2">
    <source>
        <dbReference type="EMBL" id="AFK34794.1"/>
    </source>
</evidence>
<accession>I3S3F2</accession>
<protein>
    <submittedName>
        <fullName evidence="2">Uncharacterized protein</fullName>
    </submittedName>
</protein>